<sequence length="130" mass="13923">MMYRSKKGSVGFVAISTMLIISAVAIAVVTTLSLLSIGEAQSSFSLTQGAISLQLVEGCAEDVLQKVHDNVNFNDTSISQPEGTCLLTYNSSGPTNWDVTVETGDTNSIRTLRITFTRGTTLAVTSWQEI</sequence>
<feature type="transmembrane region" description="Helical" evidence="1">
    <location>
        <begin position="12"/>
        <end position="35"/>
    </location>
</feature>
<name>A0A0G1RIV3_9BACT</name>
<evidence type="ECO:0000256" key="1">
    <source>
        <dbReference type="SAM" id="Phobius"/>
    </source>
</evidence>
<keyword evidence="1" id="KW-1133">Transmembrane helix</keyword>
<gene>
    <name evidence="2" type="ORF">UX31_C0026G0009</name>
</gene>
<organism evidence="2 3">
    <name type="scientific">Candidatus Nomurabacteria bacterium GW2011_GWA1_46_11</name>
    <dbReference type="NCBI Taxonomy" id="1618732"/>
    <lineage>
        <taxon>Bacteria</taxon>
        <taxon>Candidatus Nomuraibacteriota</taxon>
    </lineage>
</organism>
<keyword evidence="1" id="KW-0472">Membrane</keyword>
<accession>A0A0G1RIV3</accession>
<dbReference type="EMBL" id="LCLS01000026">
    <property type="protein sequence ID" value="KKU20855.1"/>
    <property type="molecule type" value="Genomic_DNA"/>
</dbReference>
<keyword evidence="1" id="KW-0812">Transmembrane</keyword>
<proteinExistence type="predicted"/>
<dbReference type="Proteomes" id="UP000034107">
    <property type="component" value="Unassembled WGS sequence"/>
</dbReference>
<evidence type="ECO:0000313" key="3">
    <source>
        <dbReference type="Proteomes" id="UP000034107"/>
    </source>
</evidence>
<evidence type="ECO:0000313" key="2">
    <source>
        <dbReference type="EMBL" id="KKU20855.1"/>
    </source>
</evidence>
<protein>
    <recommendedName>
        <fullName evidence="4">Type 4 fimbrial biogenesis protein PilX N-terminal domain-containing protein</fullName>
    </recommendedName>
</protein>
<dbReference type="AlphaFoldDB" id="A0A0G1RIV3"/>
<reference evidence="2 3" key="1">
    <citation type="journal article" date="2015" name="Nature">
        <title>rRNA introns, odd ribosomes, and small enigmatic genomes across a large radiation of phyla.</title>
        <authorList>
            <person name="Brown C.T."/>
            <person name="Hug L.A."/>
            <person name="Thomas B.C."/>
            <person name="Sharon I."/>
            <person name="Castelle C.J."/>
            <person name="Singh A."/>
            <person name="Wilkins M.J."/>
            <person name="Williams K.H."/>
            <person name="Banfield J.F."/>
        </authorList>
    </citation>
    <scope>NUCLEOTIDE SEQUENCE [LARGE SCALE GENOMIC DNA]</scope>
</reference>
<evidence type="ECO:0008006" key="4">
    <source>
        <dbReference type="Google" id="ProtNLM"/>
    </source>
</evidence>
<comment type="caution">
    <text evidence="2">The sequence shown here is derived from an EMBL/GenBank/DDBJ whole genome shotgun (WGS) entry which is preliminary data.</text>
</comment>